<evidence type="ECO:0000256" key="1">
    <source>
        <dbReference type="SAM" id="MobiDB-lite"/>
    </source>
</evidence>
<name>A0A8T8T4K9_9BASI</name>
<reference evidence="2" key="2">
    <citation type="journal article" date="2019" name="IMA Fungus">
        <title>Genome sequencing and comparison of five Tilletia species to identify candidate genes for the detection of regulated species infecting wheat.</title>
        <authorList>
            <person name="Nguyen H.D.T."/>
            <person name="Sultana T."/>
            <person name="Kesanakurti P."/>
            <person name="Hambleton S."/>
        </authorList>
    </citation>
    <scope>NUCLEOTIDE SEQUENCE</scope>
    <source>
        <strain evidence="2">DAOMC 238032</strain>
    </source>
</reference>
<reference evidence="2" key="1">
    <citation type="submission" date="2016-04" db="EMBL/GenBank/DDBJ databases">
        <authorList>
            <person name="Nguyen H.D."/>
            <person name="Kesanakurti P."/>
            <person name="Cullis J."/>
            <person name="Levesque C.A."/>
            <person name="Hambleton S."/>
        </authorList>
    </citation>
    <scope>NUCLEOTIDE SEQUENCE</scope>
    <source>
        <strain evidence="2">DAOMC 238032</strain>
    </source>
</reference>
<accession>A0A8T8T4K9</accession>
<sequence length="70" mass="7017">MALVGAGDEGQEAAAADLREAVQRMPERRVAGAGGGEGDEGGDSEADRATPTGARHVAAGADQRQTKGQQ</sequence>
<comment type="caution">
    <text evidence="2">The sequence shown here is derived from an EMBL/GenBank/DDBJ whole genome shotgun (WGS) entry which is preliminary data.</text>
</comment>
<evidence type="ECO:0000313" key="2">
    <source>
        <dbReference type="EMBL" id="KAE8254808.1"/>
    </source>
</evidence>
<feature type="region of interest" description="Disordered" evidence="1">
    <location>
        <begin position="1"/>
        <end position="70"/>
    </location>
</feature>
<dbReference type="Proteomes" id="UP000077671">
    <property type="component" value="Unassembled WGS sequence"/>
</dbReference>
<dbReference type="EMBL" id="LWDD02000937">
    <property type="protein sequence ID" value="KAE8254808.1"/>
    <property type="molecule type" value="Genomic_DNA"/>
</dbReference>
<feature type="compositionally biased region" description="Basic and acidic residues" evidence="1">
    <location>
        <begin position="17"/>
        <end position="30"/>
    </location>
</feature>
<evidence type="ECO:0000313" key="3">
    <source>
        <dbReference type="Proteomes" id="UP000077671"/>
    </source>
</evidence>
<gene>
    <name evidence="2" type="ORF">A4X03_0g5665</name>
</gene>
<dbReference type="AlphaFoldDB" id="A0A8T8T4K9"/>
<organism evidence="2 3">
    <name type="scientific">Tilletia caries</name>
    <name type="common">wheat bunt fungus</name>
    <dbReference type="NCBI Taxonomy" id="13290"/>
    <lineage>
        <taxon>Eukaryota</taxon>
        <taxon>Fungi</taxon>
        <taxon>Dikarya</taxon>
        <taxon>Basidiomycota</taxon>
        <taxon>Ustilaginomycotina</taxon>
        <taxon>Exobasidiomycetes</taxon>
        <taxon>Tilletiales</taxon>
        <taxon>Tilletiaceae</taxon>
        <taxon>Tilletia</taxon>
    </lineage>
</organism>
<protein>
    <submittedName>
        <fullName evidence="2">Uncharacterized protein</fullName>
    </submittedName>
</protein>
<proteinExistence type="predicted"/>